<feature type="compositionally biased region" description="Low complexity" evidence="1">
    <location>
        <begin position="7"/>
        <end position="25"/>
    </location>
</feature>
<sequence length="144" mass="15450">MSTTIAPPLVSVPGPRSSSRVRTSPEQPRQGVDAAAVQRCGRVVVWPSRTELLWCSGSAWQGWRGGGVNFLPGLPQIFLGWSQLLLAPALGPGGALRGSVLPGQPFHNGRFLDWGRMREFGACACANIDLLRTAWTGAKQEMVV</sequence>
<name>A0AAV7PTA8_PLEWA</name>
<evidence type="ECO:0000313" key="2">
    <source>
        <dbReference type="EMBL" id="KAJ1130144.1"/>
    </source>
</evidence>
<organism evidence="2 3">
    <name type="scientific">Pleurodeles waltl</name>
    <name type="common">Iberian ribbed newt</name>
    <dbReference type="NCBI Taxonomy" id="8319"/>
    <lineage>
        <taxon>Eukaryota</taxon>
        <taxon>Metazoa</taxon>
        <taxon>Chordata</taxon>
        <taxon>Craniata</taxon>
        <taxon>Vertebrata</taxon>
        <taxon>Euteleostomi</taxon>
        <taxon>Amphibia</taxon>
        <taxon>Batrachia</taxon>
        <taxon>Caudata</taxon>
        <taxon>Salamandroidea</taxon>
        <taxon>Salamandridae</taxon>
        <taxon>Pleurodelinae</taxon>
        <taxon>Pleurodeles</taxon>
    </lineage>
</organism>
<dbReference type="EMBL" id="JANPWB010000011">
    <property type="protein sequence ID" value="KAJ1130144.1"/>
    <property type="molecule type" value="Genomic_DNA"/>
</dbReference>
<evidence type="ECO:0000313" key="3">
    <source>
        <dbReference type="Proteomes" id="UP001066276"/>
    </source>
</evidence>
<proteinExistence type="predicted"/>
<dbReference type="AlphaFoldDB" id="A0AAV7PTA8"/>
<reference evidence="2" key="1">
    <citation type="journal article" date="2022" name="bioRxiv">
        <title>Sequencing and chromosome-scale assembly of the giantPleurodeles waltlgenome.</title>
        <authorList>
            <person name="Brown T."/>
            <person name="Elewa A."/>
            <person name="Iarovenko S."/>
            <person name="Subramanian E."/>
            <person name="Araus A.J."/>
            <person name="Petzold A."/>
            <person name="Susuki M."/>
            <person name="Suzuki K.-i.T."/>
            <person name="Hayashi T."/>
            <person name="Toyoda A."/>
            <person name="Oliveira C."/>
            <person name="Osipova E."/>
            <person name="Leigh N.D."/>
            <person name="Simon A."/>
            <person name="Yun M.H."/>
        </authorList>
    </citation>
    <scope>NUCLEOTIDE SEQUENCE</scope>
    <source>
        <strain evidence="2">20211129_DDA</strain>
        <tissue evidence="2">Liver</tissue>
    </source>
</reference>
<gene>
    <name evidence="2" type="ORF">NDU88_008500</name>
</gene>
<accession>A0AAV7PTA8</accession>
<evidence type="ECO:0000256" key="1">
    <source>
        <dbReference type="SAM" id="MobiDB-lite"/>
    </source>
</evidence>
<keyword evidence="3" id="KW-1185">Reference proteome</keyword>
<comment type="caution">
    <text evidence="2">The sequence shown here is derived from an EMBL/GenBank/DDBJ whole genome shotgun (WGS) entry which is preliminary data.</text>
</comment>
<protein>
    <submittedName>
        <fullName evidence="2">Uncharacterized protein</fullName>
    </submittedName>
</protein>
<dbReference type="Proteomes" id="UP001066276">
    <property type="component" value="Chromosome 7"/>
</dbReference>
<feature type="region of interest" description="Disordered" evidence="1">
    <location>
        <begin position="1"/>
        <end position="32"/>
    </location>
</feature>